<dbReference type="STRING" id="1123010.SAMN02745724_01032"/>
<reference evidence="1 2" key="1">
    <citation type="submission" date="2016-10" db="EMBL/GenBank/DDBJ databases">
        <authorList>
            <person name="de Groot N.N."/>
        </authorList>
    </citation>
    <scope>NUCLEOTIDE SEQUENCE [LARGE SCALE GENOMIC DNA]</scope>
    <source>
        <strain evidence="1 2">DSM 6059</strain>
    </source>
</reference>
<evidence type="ECO:0000313" key="1">
    <source>
        <dbReference type="EMBL" id="SFC15086.1"/>
    </source>
</evidence>
<gene>
    <name evidence="1" type="ORF">SAMN02745724_01032</name>
</gene>
<keyword evidence="2" id="KW-1185">Reference proteome</keyword>
<dbReference type="RefSeq" id="WP_091980992.1">
    <property type="nucleotide sequence ID" value="NZ_FOLO01000005.1"/>
</dbReference>
<dbReference type="EMBL" id="FOLO01000005">
    <property type="protein sequence ID" value="SFC15086.1"/>
    <property type="molecule type" value="Genomic_DNA"/>
</dbReference>
<accession>A0A1I1GUF3</accession>
<protein>
    <submittedName>
        <fullName evidence="1">Uncharacterized protein</fullName>
    </submittedName>
</protein>
<evidence type="ECO:0000313" key="2">
    <source>
        <dbReference type="Proteomes" id="UP000198862"/>
    </source>
</evidence>
<proteinExistence type="predicted"/>
<dbReference type="AlphaFoldDB" id="A0A1I1GUF3"/>
<dbReference type="Proteomes" id="UP000198862">
    <property type="component" value="Unassembled WGS sequence"/>
</dbReference>
<sequence length="583" mass="67045">MSALTANDLAKLLSDTQKLMLFYYSKDKWHQIFPLISHLAEQYDLFYIEHKQAMLAQLTFYLSKQGYTTNLVINQIIILLTFCHSSQINKAARQKLISACLCQYICYQKENNAIAMGQTLSPESIKLFKMRNKLTIKLLDYGKVPQGIIQNIFKNLSRYTQTISDHQSSCLLDTPTIFIATSALLAKKITLAKNTQVMNLQNAVAQIYQTSKQTNVLLLLKKLIQYLPCELPGSVLVFNNDYRSYYIGEFSDELNENTQYLTYQVPLKQSSKQGRFSINNAWLKTNSPQQVCQDLGLIFKIWFEPLTSIKQKNNITFNFIKNHESNHTQQNHLMSIISKKQHNTIDNLCDILSDQNKICLSLCQLATDSNRTGQTITSVRHAIMLLGTIRAPFLIKKILLQHELQQLNHPNWYLIEQRVLSLVEAAELTATNIYDFLPEEVSITILSYCYILLSQPDASPSLYVLKDSALPKNVQLSIENYLGLTWLPTNNKFESSILTTLSTKWINALTNLQAFNSNKNETLEFYAIVLSLVGVTYAYDCEYHPDAYTEQLLKLAIKKLKFKSLDTYLEKTHEFHFKNQLTY</sequence>
<name>A0A1I1GUF3_9GAMM</name>
<dbReference type="OrthoDB" id="6297978at2"/>
<organism evidence="1 2">
    <name type="scientific">Pseudoalteromonas denitrificans DSM 6059</name>
    <dbReference type="NCBI Taxonomy" id="1123010"/>
    <lineage>
        <taxon>Bacteria</taxon>
        <taxon>Pseudomonadati</taxon>
        <taxon>Pseudomonadota</taxon>
        <taxon>Gammaproteobacteria</taxon>
        <taxon>Alteromonadales</taxon>
        <taxon>Pseudoalteromonadaceae</taxon>
        <taxon>Pseudoalteromonas</taxon>
    </lineage>
</organism>